<comment type="caution">
    <text evidence="1">The sequence shown here is derived from an EMBL/GenBank/DDBJ whole genome shotgun (WGS) entry which is preliminary data.</text>
</comment>
<dbReference type="AlphaFoldDB" id="A0A9P4H4M2"/>
<dbReference type="OrthoDB" id="5397183at2759"/>
<proteinExistence type="predicted"/>
<evidence type="ECO:0000313" key="2">
    <source>
        <dbReference type="Proteomes" id="UP000799777"/>
    </source>
</evidence>
<gene>
    <name evidence="1" type="ORF">EK21DRAFT_73797</name>
</gene>
<dbReference type="EMBL" id="ML978240">
    <property type="protein sequence ID" value="KAF2026586.1"/>
    <property type="molecule type" value="Genomic_DNA"/>
</dbReference>
<evidence type="ECO:0000313" key="1">
    <source>
        <dbReference type="EMBL" id="KAF2026586.1"/>
    </source>
</evidence>
<reference evidence="1" key="1">
    <citation type="journal article" date="2020" name="Stud. Mycol.">
        <title>101 Dothideomycetes genomes: a test case for predicting lifestyles and emergence of pathogens.</title>
        <authorList>
            <person name="Haridas S."/>
            <person name="Albert R."/>
            <person name="Binder M."/>
            <person name="Bloem J."/>
            <person name="Labutti K."/>
            <person name="Salamov A."/>
            <person name="Andreopoulos B."/>
            <person name="Baker S."/>
            <person name="Barry K."/>
            <person name="Bills G."/>
            <person name="Bluhm B."/>
            <person name="Cannon C."/>
            <person name="Castanera R."/>
            <person name="Culley D."/>
            <person name="Daum C."/>
            <person name="Ezra D."/>
            <person name="Gonzalez J."/>
            <person name="Henrissat B."/>
            <person name="Kuo A."/>
            <person name="Liang C."/>
            <person name="Lipzen A."/>
            <person name="Lutzoni F."/>
            <person name="Magnuson J."/>
            <person name="Mondo S."/>
            <person name="Nolan M."/>
            <person name="Ohm R."/>
            <person name="Pangilinan J."/>
            <person name="Park H.-J."/>
            <person name="Ramirez L."/>
            <person name="Alfaro M."/>
            <person name="Sun H."/>
            <person name="Tritt A."/>
            <person name="Yoshinaga Y."/>
            <person name="Zwiers L.-H."/>
            <person name="Turgeon B."/>
            <person name="Goodwin S."/>
            <person name="Spatafora J."/>
            <person name="Crous P."/>
            <person name="Grigoriev I."/>
        </authorList>
    </citation>
    <scope>NUCLEOTIDE SEQUENCE</scope>
    <source>
        <strain evidence="1">CBS 110217</strain>
    </source>
</reference>
<dbReference type="Proteomes" id="UP000799777">
    <property type="component" value="Unassembled WGS sequence"/>
</dbReference>
<sequence length="227" mass="25536">MIDVGSAGFNTTSSPLKLESNQNVLIDDECPGSSAMAPSIVDEKIGSTKCASEKFTSPVTLTTRLLAATGDWDSAEAQKPIVRTPFPETVRDRSPIIGLSSSTSLRTCFRIGEAVNQAHQTTKCDKEVFLELYARILHSERTRSQQQFTLCDMFHGKPPYIKATYSANLWESVQLFNYDSTRLLQQGRICRCMGKMRREGKEWIMTVLNIWEATWDDVRWVEGIVNS</sequence>
<accession>A0A9P4H4M2</accession>
<organism evidence="1 2">
    <name type="scientific">Setomelanomma holmii</name>
    <dbReference type="NCBI Taxonomy" id="210430"/>
    <lineage>
        <taxon>Eukaryota</taxon>
        <taxon>Fungi</taxon>
        <taxon>Dikarya</taxon>
        <taxon>Ascomycota</taxon>
        <taxon>Pezizomycotina</taxon>
        <taxon>Dothideomycetes</taxon>
        <taxon>Pleosporomycetidae</taxon>
        <taxon>Pleosporales</taxon>
        <taxon>Pleosporineae</taxon>
        <taxon>Phaeosphaeriaceae</taxon>
        <taxon>Setomelanomma</taxon>
    </lineage>
</organism>
<name>A0A9P4H4M2_9PLEO</name>
<keyword evidence="2" id="KW-1185">Reference proteome</keyword>
<protein>
    <submittedName>
        <fullName evidence="1">Uncharacterized protein</fullName>
    </submittedName>
</protein>